<feature type="transmembrane region" description="Helical" evidence="8">
    <location>
        <begin position="164"/>
        <end position="187"/>
    </location>
</feature>
<dbReference type="PANTHER" id="PTHR43357:SF4">
    <property type="entry name" value="INNER MEMBRANE ABC TRANSPORTER PERMEASE PROTEIN YDCV"/>
    <property type="match status" value="1"/>
</dbReference>
<comment type="similarity">
    <text evidence="8">Belongs to the binding-protein-dependent transport system permease family.</text>
</comment>
<accession>A0A1G9U719</accession>
<dbReference type="SUPFAM" id="SSF161098">
    <property type="entry name" value="MetI-like"/>
    <property type="match status" value="1"/>
</dbReference>
<comment type="subcellular location">
    <subcellularLocation>
        <location evidence="1">Cell inner membrane</location>
        <topology evidence="1">Multi-pass membrane protein</topology>
    </subcellularLocation>
    <subcellularLocation>
        <location evidence="8">Cell membrane</location>
        <topology evidence="8">Multi-pass membrane protein</topology>
    </subcellularLocation>
</comment>
<evidence type="ECO:0000256" key="5">
    <source>
        <dbReference type="ARBA" id="ARBA00022692"/>
    </source>
</evidence>
<keyword evidence="6 8" id="KW-1133">Transmembrane helix</keyword>
<keyword evidence="11" id="KW-1185">Reference proteome</keyword>
<dbReference type="STRING" id="482461.SAMN05216244_2893"/>
<keyword evidence="2 8" id="KW-0813">Transport</keyword>
<feature type="transmembrane region" description="Helical" evidence="8">
    <location>
        <begin position="102"/>
        <end position="122"/>
    </location>
</feature>
<protein>
    <submittedName>
        <fullName evidence="10">Putative spermidine/putrescine transport system permease protein</fullName>
    </submittedName>
</protein>
<evidence type="ECO:0000313" key="11">
    <source>
        <dbReference type="Proteomes" id="UP000182347"/>
    </source>
</evidence>
<dbReference type="EMBL" id="FNHF01000003">
    <property type="protein sequence ID" value="SDM55731.1"/>
    <property type="molecule type" value="Genomic_DNA"/>
</dbReference>
<dbReference type="PANTHER" id="PTHR43357">
    <property type="entry name" value="INNER MEMBRANE ABC TRANSPORTER PERMEASE PROTEIN YDCV"/>
    <property type="match status" value="1"/>
</dbReference>
<keyword evidence="4" id="KW-0997">Cell inner membrane</keyword>
<evidence type="ECO:0000256" key="2">
    <source>
        <dbReference type="ARBA" id="ARBA00022448"/>
    </source>
</evidence>
<dbReference type="GO" id="GO:0055085">
    <property type="term" value="P:transmembrane transport"/>
    <property type="evidence" value="ECO:0007669"/>
    <property type="project" value="InterPro"/>
</dbReference>
<proteinExistence type="inferred from homology"/>
<dbReference type="OrthoDB" id="9808619at2"/>
<dbReference type="RefSeq" id="WP_074599964.1">
    <property type="nucleotide sequence ID" value="NZ_FNHF01000003.1"/>
</dbReference>
<dbReference type="CDD" id="cd06261">
    <property type="entry name" value="TM_PBP2"/>
    <property type="match status" value="1"/>
</dbReference>
<evidence type="ECO:0000256" key="8">
    <source>
        <dbReference type="RuleBase" id="RU363032"/>
    </source>
</evidence>
<keyword evidence="7 8" id="KW-0472">Membrane</keyword>
<dbReference type="InterPro" id="IPR035906">
    <property type="entry name" value="MetI-like_sf"/>
</dbReference>
<feature type="domain" description="ABC transmembrane type-1" evidence="9">
    <location>
        <begin position="96"/>
        <end position="287"/>
    </location>
</feature>
<evidence type="ECO:0000313" key="10">
    <source>
        <dbReference type="EMBL" id="SDM55731.1"/>
    </source>
</evidence>
<evidence type="ECO:0000259" key="9">
    <source>
        <dbReference type="PROSITE" id="PS50928"/>
    </source>
</evidence>
<dbReference type="Pfam" id="PF00528">
    <property type="entry name" value="BPD_transp_1"/>
    <property type="match status" value="1"/>
</dbReference>
<evidence type="ECO:0000256" key="4">
    <source>
        <dbReference type="ARBA" id="ARBA00022519"/>
    </source>
</evidence>
<keyword evidence="3" id="KW-1003">Cell membrane</keyword>
<feature type="transmembrane region" description="Helical" evidence="8">
    <location>
        <begin position="134"/>
        <end position="158"/>
    </location>
</feature>
<evidence type="ECO:0000256" key="6">
    <source>
        <dbReference type="ARBA" id="ARBA00022989"/>
    </source>
</evidence>
<feature type="transmembrane region" description="Helical" evidence="8">
    <location>
        <begin position="42"/>
        <end position="65"/>
    </location>
</feature>
<feature type="transmembrane region" description="Helical" evidence="8">
    <location>
        <begin position="267"/>
        <end position="290"/>
    </location>
</feature>
<dbReference type="PROSITE" id="PS50928">
    <property type="entry name" value="ABC_TM1"/>
    <property type="match status" value="1"/>
</dbReference>
<dbReference type="InterPro" id="IPR000515">
    <property type="entry name" value="MetI-like"/>
</dbReference>
<gene>
    <name evidence="10" type="ORF">SAMN05216244_2893</name>
</gene>
<dbReference type="GO" id="GO:0005886">
    <property type="term" value="C:plasma membrane"/>
    <property type="evidence" value="ECO:0007669"/>
    <property type="project" value="UniProtKB-SubCell"/>
</dbReference>
<sequence>MRAEKPIIEEETETPVVKGKHQKPLRNSKKGKLLQGGYKTSSWVLILLFLTIVLGMTLAVILSAFGEEWYGTIFPEGYTVEWFVNAWQAYEVGEYFKITMEIVLTATVISLVLSLPTVYILARRDFPFKQALLGFFQMPFTLPDLLYAIPVASIFYSIGLAETMTGLIVVNLIVGIPFSVFILLPYVESLDPRLEYAAQSLGASKFKLFQRVIIPQIVPGITASAINIFIRMFNTFTIILLISGPKTQTLNVMVFSVLQGSGSQPPAMLNSLALTLMIPLLFFSFLSLWVSSFTQKRLGK</sequence>
<dbReference type="Proteomes" id="UP000182347">
    <property type="component" value="Unassembled WGS sequence"/>
</dbReference>
<evidence type="ECO:0000256" key="3">
    <source>
        <dbReference type="ARBA" id="ARBA00022475"/>
    </source>
</evidence>
<name>A0A1G9U719_9BACI</name>
<dbReference type="Gene3D" id="1.10.3720.10">
    <property type="entry name" value="MetI-like"/>
    <property type="match status" value="1"/>
</dbReference>
<evidence type="ECO:0000256" key="7">
    <source>
        <dbReference type="ARBA" id="ARBA00023136"/>
    </source>
</evidence>
<organism evidence="10 11">
    <name type="scientific">Sediminibacillus halophilus</name>
    <dbReference type="NCBI Taxonomy" id="482461"/>
    <lineage>
        <taxon>Bacteria</taxon>
        <taxon>Bacillati</taxon>
        <taxon>Bacillota</taxon>
        <taxon>Bacilli</taxon>
        <taxon>Bacillales</taxon>
        <taxon>Bacillaceae</taxon>
        <taxon>Sediminibacillus</taxon>
    </lineage>
</organism>
<dbReference type="AlphaFoldDB" id="A0A1G9U719"/>
<feature type="transmembrane region" description="Helical" evidence="8">
    <location>
        <begin position="208"/>
        <end position="230"/>
    </location>
</feature>
<reference evidence="11" key="1">
    <citation type="submission" date="2016-10" db="EMBL/GenBank/DDBJ databases">
        <authorList>
            <person name="Varghese N."/>
            <person name="Submissions S."/>
        </authorList>
    </citation>
    <scope>NUCLEOTIDE SEQUENCE [LARGE SCALE GENOMIC DNA]</scope>
    <source>
        <strain evidence="11">CGMCC 1.6199</strain>
    </source>
</reference>
<keyword evidence="5 8" id="KW-0812">Transmembrane</keyword>
<evidence type="ECO:0000256" key="1">
    <source>
        <dbReference type="ARBA" id="ARBA00004429"/>
    </source>
</evidence>